<reference evidence="3 4" key="1">
    <citation type="submission" date="2024-05" db="EMBL/GenBank/DDBJ databases">
        <authorList>
            <person name="Jiang F."/>
        </authorList>
    </citation>
    <scope>NUCLEOTIDE SEQUENCE [LARGE SCALE GENOMIC DNA]</scope>
    <source>
        <strain evidence="3 4">LZ166</strain>
    </source>
</reference>
<evidence type="ECO:0000313" key="4">
    <source>
        <dbReference type="Proteomes" id="UP001556692"/>
    </source>
</evidence>
<evidence type="ECO:0000313" key="3">
    <source>
        <dbReference type="EMBL" id="MEX0408814.1"/>
    </source>
</evidence>
<proteinExistence type="predicted"/>
<dbReference type="PANTHER" id="PTHR36933:SF1">
    <property type="entry name" value="SLL0788 PROTEIN"/>
    <property type="match status" value="1"/>
</dbReference>
<dbReference type="Gene3D" id="1.20.1260.10">
    <property type="match status" value="1"/>
</dbReference>
<dbReference type="InterPro" id="IPR005183">
    <property type="entry name" value="DUF305_CopM-like"/>
</dbReference>
<protein>
    <submittedName>
        <fullName evidence="3">DUF305 domain-containing protein</fullName>
    </submittedName>
</protein>
<sequence length="135" mass="14468">MNRTATIFAVIAISVASAGAGVAYAQMKQDGGMMKMDGMNHGGMAMGEMTGASKAYMDAMQKMDAEMGAMKMTGKPGVDFAMMMIPHHQSAIDMAKAYLASDDKDSELEEFAKEIVAGQEPEIAFLKRWLEKNGG</sequence>
<keyword evidence="1" id="KW-0732">Signal</keyword>
<comment type="caution">
    <text evidence="3">The sequence shown here is derived from an EMBL/GenBank/DDBJ whole genome shotgun (WGS) entry which is preliminary data.</text>
</comment>
<feature type="chain" id="PRO_5047026447" evidence="1">
    <location>
        <begin position="26"/>
        <end position="135"/>
    </location>
</feature>
<organism evidence="3 4">
    <name type="scientific">Aquibium pacificus</name>
    <dbReference type="NCBI Taxonomy" id="3153579"/>
    <lineage>
        <taxon>Bacteria</taxon>
        <taxon>Pseudomonadati</taxon>
        <taxon>Pseudomonadota</taxon>
        <taxon>Alphaproteobacteria</taxon>
        <taxon>Hyphomicrobiales</taxon>
        <taxon>Phyllobacteriaceae</taxon>
        <taxon>Aquibium</taxon>
    </lineage>
</organism>
<dbReference type="RefSeq" id="WP_367956669.1">
    <property type="nucleotide sequence ID" value="NZ_JBDPGJ010000006.1"/>
</dbReference>
<dbReference type="EMBL" id="JBDPGJ010000006">
    <property type="protein sequence ID" value="MEX0408814.1"/>
    <property type="molecule type" value="Genomic_DNA"/>
</dbReference>
<gene>
    <name evidence="3" type="ORF">ABGN05_24525</name>
</gene>
<feature type="domain" description="DUF305" evidence="2">
    <location>
        <begin position="78"/>
        <end position="133"/>
    </location>
</feature>
<dbReference type="Pfam" id="PF03713">
    <property type="entry name" value="DUF305"/>
    <property type="match status" value="1"/>
</dbReference>
<evidence type="ECO:0000256" key="1">
    <source>
        <dbReference type="SAM" id="SignalP"/>
    </source>
</evidence>
<feature type="signal peptide" evidence="1">
    <location>
        <begin position="1"/>
        <end position="25"/>
    </location>
</feature>
<accession>A0ABV3SQ43</accession>
<dbReference type="Proteomes" id="UP001556692">
    <property type="component" value="Unassembled WGS sequence"/>
</dbReference>
<keyword evidence="4" id="KW-1185">Reference proteome</keyword>
<name>A0ABV3SQ43_9HYPH</name>
<dbReference type="InterPro" id="IPR012347">
    <property type="entry name" value="Ferritin-like"/>
</dbReference>
<dbReference type="PANTHER" id="PTHR36933">
    <property type="entry name" value="SLL0788 PROTEIN"/>
    <property type="match status" value="1"/>
</dbReference>
<evidence type="ECO:0000259" key="2">
    <source>
        <dbReference type="Pfam" id="PF03713"/>
    </source>
</evidence>